<keyword evidence="1" id="KW-0479">Metal-binding</keyword>
<dbReference type="PROSITE" id="PS50846">
    <property type="entry name" value="HMA_2"/>
    <property type="match status" value="1"/>
</dbReference>
<dbReference type="PANTHER" id="PTHR46594:SF4">
    <property type="entry name" value="P-TYPE CATION-TRANSPORTING ATPASE"/>
    <property type="match status" value="1"/>
</dbReference>
<organism evidence="3 4">
    <name type="scientific">Cyclobacterium plantarum</name>
    <dbReference type="NCBI Taxonomy" id="2716263"/>
    <lineage>
        <taxon>Bacteria</taxon>
        <taxon>Pseudomonadati</taxon>
        <taxon>Bacteroidota</taxon>
        <taxon>Cytophagia</taxon>
        <taxon>Cytophagales</taxon>
        <taxon>Cyclobacteriaceae</taxon>
        <taxon>Cyclobacterium</taxon>
    </lineage>
</organism>
<dbReference type="SUPFAM" id="SSF55008">
    <property type="entry name" value="HMA, heavy metal-associated domain"/>
    <property type="match status" value="1"/>
</dbReference>
<dbReference type="Proteomes" id="UP000649799">
    <property type="component" value="Unassembled WGS sequence"/>
</dbReference>
<gene>
    <name evidence="3" type="ORF">G9Q97_10295</name>
</gene>
<dbReference type="PROSITE" id="PS01047">
    <property type="entry name" value="HMA_1"/>
    <property type="match status" value="1"/>
</dbReference>
<sequence>MPIEGMSCMSCVANVKKTLSSMDGVKEVNVSLKDKNARVKYDALIVTEEQLIEAINKLGYQVGKPKELAE</sequence>
<dbReference type="InterPro" id="IPR006121">
    <property type="entry name" value="HMA_dom"/>
</dbReference>
<dbReference type="PANTHER" id="PTHR46594">
    <property type="entry name" value="P-TYPE CATION-TRANSPORTING ATPASE"/>
    <property type="match status" value="1"/>
</dbReference>
<dbReference type="Gene3D" id="3.30.70.100">
    <property type="match status" value="1"/>
</dbReference>
<proteinExistence type="predicted"/>
<evidence type="ECO:0000313" key="3">
    <source>
        <dbReference type="EMBL" id="NHE57201.1"/>
    </source>
</evidence>
<reference evidence="3 4" key="1">
    <citation type="submission" date="2020-03" db="EMBL/GenBank/DDBJ databases">
        <title>Cyclobacterium plantarum sp. nov., a marine bacterium isolated from a coastal-marine wetland.</title>
        <authorList>
            <person name="Sanchez-Porro C."/>
            <person name="Ventosa A."/>
            <person name="Amoozegar M."/>
        </authorList>
    </citation>
    <scope>NUCLEOTIDE SEQUENCE [LARGE SCALE GENOMIC DNA]</scope>
    <source>
        <strain evidence="3 4">GBPx2</strain>
    </source>
</reference>
<dbReference type="InterPro" id="IPR036163">
    <property type="entry name" value="HMA_dom_sf"/>
</dbReference>
<accession>A0ABX0H5S7</accession>
<feature type="domain" description="HMA" evidence="2">
    <location>
        <begin position="1"/>
        <end position="63"/>
    </location>
</feature>
<evidence type="ECO:0000259" key="2">
    <source>
        <dbReference type="PROSITE" id="PS50846"/>
    </source>
</evidence>
<dbReference type="Pfam" id="PF00403">
    <property type="entry name" value="HMA"/>
    <property type="match status" value="1"/>
</dbReference>
<evidence type="ECO:0000313" key="4">
    <source>
        <dbReference type="Proteomes" id="UP000649799"/>
    </source>
</evidence>
<protein>
    <submittedName>
        <fullName evidence="3">Heavy-metal-associated domain-containing protein</fullName>
    </submittedName>
</protein>
<dbReference type="CDD" id="cd00371">
    <property type="entry name" value="HMA"/>
    <property type="match status" value="1"/>
</dbReference>
<keyword evidence="4" id="KW-1185">Reference proteome</keyword>
<comment type="caution">
    <text evidence="3">The sequence shown here is derived from an EMBL/GenBank/DDBJ whole genome shotgun (WGS) entry which is preliminary data.</text>
</comment>
<name>A0ABX0H5S7_9BACT</name>
<dbReference type="EMBL" id="JAANYN010000003">
    <property type="protein sequence ID" value="NHE57201.1"/>
    <property type="molecule type" value="Genomic_DNA"/>
</dbReference>
<dbReference type="InterPro" id="IPR017969">
    <property type="entry name" value="Heavy-metal-associated_CS"/>
</dbReference>
<evidence type="ECO:0000256" key="1">
    <source>
        <dbReference type="ARBA" id="ARBA00022723"/>
    </source>
</evidence>